<comment type="caution">
    <text evidence="2">The sequence shown here is derived from an EMBL/GenBank/DDBJ whole genome shotgun (WGS) entry which is preliminary data.</text>
</comment>
<protein>
    <recommendedName>
        <fullName evidence="1">Polysaccharide pyruvyl transferase domain-containing protein</fullName>
    </recommendedName>
</protein>
<gene>
    <name evidence="2" type="ORF">F4695_002276</name>
</gene>
<dbReference type="Pfam" id="PF04230">
    <property type="entry name" value="PS_pyruv_trans"/>
    <property type="match status" value="1"/>
</dbReference>
<dbReference type="RefSeq" id="WP_246453998.1">
    <property type="nucleotide sequence ID" value="NZ_JACHBU010000004.1"/>
</dbReference>
<proteinExistence type="predicted"/>
<dbReference type="EMBL" id="JACHBU010000004">
    <property type="protein sequence ID" value="MBB6508919.1"/>
    <property type="molecule type" value="Genomic_DNA"/>
</dbReference>
<sequence>MKTNALAQFARTSGYVPLAWAGSTMAMDYLNIGDALSPVMVALMSGQDVQRLPTKTQALRMGCVGTIGHGFSGGEVFFWGTGSSRWTNPSAPAAERLEFEITPDSSFTVTATRGPVSENILTGRGEGTVGVYGDPVWLLPRFYNPTVEKKWKLGVIVHLSELSDRDPEAHLRAELLRYKIPLEMRDDIRIINTVSAIDIQGIRGKIDEILACERIVSTSLHGMVFAESYGIPCLHFPSTGAESGLGVRDLHSDEVLDLRIVDLYRGLGLSSLPVYTQPHGEQTDWHDLTKSIDEAWQPRRLDEQALIDAFPVDYDPIIPAAGTTIWEHPVLNNLIFQHDVKEINRAAKKRA</sequence>
<evidence type="ECO:0000313" key="2">
    <source>
        <dbReference type="EMBL" id="MBB6508919.1"/>
    </source>
</evidence>
<feature type="domain" description="Polysaccharide pyruvyl transferase" evidence="1">
    <location>
        <begin position="77"/>
        <end position="236"/>
    </location>
</feature>
<reference evidence="2 3" key="1">
    <citation type="submission" date="2020-08" db="EMBL/GenBank/DDBJ databases">
        <title>The Agave Microbiome: Exploring the role of microbial communities in plant adaptations to desert environments.</title>
        <authorList>
            <person name="Partida-Martinez L.P."/>
        </authorList>
    </citation>
    <scope>NUCLEOTIDE SEQUENCE [LARGE SCALE GENOMIC DNA]</scope>
    <source>
        <strain evidence="2 3">AS3.12</strain>
    </source>
</reference>
<name>A0A7X0JJT5_9HYPH</name>
<dbReference type="InterPro" id="IPR007345">
    <property type="entry name" value="Polysacch_pyruvyl_Trfase"/>
</dbReference>
<organism evidence="2 3">
    <name type="scientific">Rhizobium soli</name>
    <dbReference type="NCBI Taxonomy" id="424798"/>
    <lineage>
        <taxon>Bacteria</taxon>
        <taxon>Pseudomonadati</taxon>
        <taxon>Pseudomonadota</taxon>
        <taxon>Alphaproteobacteria</taxon>
        <taxon>Hyphomicrobiales</taxon>
        <taxon>Rhizobiaceae</taxon>
        <taxon>Rhizobium/Agrobacterium group</taxon>
        <taxon>Rhizobium</taxon>
    </lineage>
</organism>
<evidence type="ECO:0000259" key="1">
    <source>
        <dbReference type="Pfam" id="PF04230"/>
    </source>
</evidence>
<dbReference type="Proteomes" id="UP000585437">
    <property type="component" value="Unassembled WGS sequence"/>
</dbReference>
<dbReference type="AlphaFoldDB" id="A0A7X0JJT5"/>
<evidence type="ECO:0000313" key="3">
    <source>
        <dbReference type="Proteomes" id="UP000585437"/>
    </source>
</evidence>
<keyword evidence="3" id="KW-1185">Reference proteome</keyword>
<accession>A0A7X0JJT5</accession>